<dbReference type="PROSITE" id="PS01081">
    <property type="entry name" value="HTH_TETR_1"/>
    <property type="match status" value="1"/>
</dbReference>
<dbReference type="InterPro" id="IPR023772">
    <property type="entry name" value="DNA-bd_HTH_TetR-type_CS"/>
</dbReference>
<gene>
    <name evidence="7" type="ORF">SAMN05421810_11246</name>
</gene>
<dbReference type="Pfam" id="PF00440">
    <property type="entry name" value="TetR_N"/>
    <property type="match status" value="1"/>
</dbReference>
<accession>A0A1I6AED7</accession>
<dbReference type="SUPFAM" id="SSF46689">
    <property type="entry name" value="Homeodomain-like"/>
    <property type="match status" value="1"/>
</dbReference>
<dbReference type="OrthoDB" id="5242390at2"/>
<evidence type="ECO:0000313" key="7">
    <source>
        <dbReference type="EMBL" id="SFQ67000.1"/>
    </source>
</evidence>
<dbReference type="PROSITE" id="PS50977">
    <property type="entry name" value="HTH_TETR_2"/>
    <property type="match status" value="1"/>
</dbReference>
<dbReference type="InterPro" id="IPR036271">
    <property type="entry name" value="Tet_transcr_reg_TetR-rel_C_sf"/>
</dbReference>
<dbReference type="STRING" id="587909.SAMN05421810_11246"/>
<dbReference type="InterPro" id="IPR050109">
    <property type="entry name" value="HTH-type_TetR-like_transc_reg"/>
</dbReference>
<dbReference type="RefSeq" id="WP_134046026.1">
    <property type="nucleotide sequence ID" value="NZ_FOWW01000012.1"/>
</dbReference>
<keyword evidence="3" id="KW-0804">Transcription</keyword>
<evidence type="ECO:0000256" key="4">
    <source>
        <dbReference type="PROSITE-ProRule" id="PRU00335"/>
    </source>
</evidence>
<dbReference type="GO" id="GO:0000976">
    <property type="term" value="F:transcription cis-regulatory region binding"/>
    <property type="evidence" value="ECO:0007669"/>
    <property type="project" value="TreeGrafter"/>
</dbReference>
<dbReference type="InterPro" id="IPR041669">
    <property type="entry name" value="TetR_C_15"/>
</dbReference>
<feature type="region of interest" description="Disordered" evidence="5">
    <location>
        <begin position="1"/>
        <end position="20"/>
    </location>
</feature>
<dbReference type="InterPro" id="IPR001647">
    <property type="entry name" value="HTH_TetR"/>
</dbReference>
<dbReference type="PANTHER" id="PTHR30055">
    <property type="entry name" value="HTH-TYPE TRANSCRIPTIONAL REGULATOR RUTR"/>
    <property type="match status" value="1"/>
</dbReference>
<dbReference type="PANTHER" id="PTHR30055:SF234">
    <property type="entry name" value="HTH-TYPE TRANSCRIPTIONAL REGULATOR BETI"/>
    <property type="match status" value="1"/>
</dbReference>
<dbReference type="SUPFAM" id="SSF48498">
    <property type="entry name" value="Tetracyclin repressor-like, C-terminal domain"/>
    <property type="match status" value="1"/>
</dbReference>
<evidence type="ECO:0000256" key="2">
    <source>
        <dbReference type="ARBA" id="ARBA00023125"/>
    </source>
</evidence>
<dbReference type="AlphaFoldDB" id="A0A1I6AED7"/>
<dbReference type="GO" id="GO:0003700">
    <property type="term" value="F:DNA-binding transcription factor activity"/>
    <property type="evidence" value="ECO:0007669"/>
    <property type="project" value="TreeGrafter"/>
</dbReference>
<keyword evidence="2 4" id="KW-0238">DNA-binding</keyword>
<keyword evidence="8" id="KW-1185">Reference proteome</keyword>
<evidence type="ECO:0000256" key="3">
    <source>
        <dbReference type="ARBA" id="ARBA00023163"/>
    </source>
</evidence>
<evidence type="ECO:0000256" key="5">
    <source>
        <dbReference type="SAM" id="MobiDB-lite"/>
    </source>
</evidence>
<name>A0A1I6AED7_9PSEU</name>
<organism evidence="7 8">
    <name type="scientific">Amycolatopsis arida</name>
    <dbReference type="NCBI Taxonomy" id="587909"/>
    <lineage>
        <taxon>Bacteria</taxon>
        <taxon>Bacillati</taxon>
        <taxon>Actinomycetota</taxon>
        <taxon>Actinomycetes</taxon>
        <taxon>Pseudonocardiales</taxon>
        <taxon>Pseudonocardiaceae</taxon>
        <taxon>Amycolatopsis</taxon>
    </lineage>
</organism>
<evidence type="ECO:0000259" key="6">
    <source>
        <dbReference type="PROSITE" id="PS50977"/>
    </source>
</evidence>
<keyword evidence="1" id="KW-0805">Transcription regulation</keyword>
<evidence type="ECO:0000256" key="1">
    <source>
        <dbReference type="ARBA" id="ARBA00023015"/>
    </source>
</evidence>
<dbReference type="InterPro" id="IPR009057">
    <property type="entry name" value="Homeodomain-like_sf"/>
</dbReference>
<dbReference type="Gene3D" id="1.10.357.10">
    <property type="entry name" value="Tetracycline Repressor, domain 2"/>
    <property type="match status" value="1"/>
</dbReference>
<dbReference type="EMBL" id="FOWW01000012">
    <property type="protein sequence ID" value="SFQ67000.1"/>
    <property type="molecule type" value="Genomic_DNA"/>
</dbReference>
<dbReference type="Pfam" id="PF17918">
    <property type="entry name" value="TetR_C_15"/>
    <property type="match status" value="1"/>
</dbReference>
<sequence>MSVSKSVYQPRKTPIQQRARRTRERILAGAAQVFAEYGYASGTTDRIAAAAGLSVGSLYQYFPNKDAILLVLARSHLDQTAEVVRETLTEPRPVEVWLPALTEAVVGLHVENPRLHQVLFEEAPRPPELLARFRQVEQEAVAAVAALLRTDTGLHVTRPDQAARFVVATIESLTHRFMGHNPQLATNDLVDQIVSMILKYLR</sequence>
<evidence type="ECO:0000313" key="8">
    <source>
        <dbReference type="Proteomes" id="UP000198727"/>
    </source>
</evidence>
<dbReference type="PRINTS" id="PR00455">
    <property type="entry name" value="HTHTETR"/>
</dbReference>
<feature type="domain" description="HTH tetR-type" evidence="6">
    <location>
        <begin position="20"/>
        <end position="80"/>
    </location>
</feature>
<dbReference type="Proteomes" id="UP000198727">
    <property type="component" value="Unassembled WGS sequence"/>
</dbReference>
<protein>
    <submittedName>
        <fullName evidence="7">DNA-binding transcriptional regulator, AcrR family</fullName>
    </submittedName>
</protein>
<proteinExistence type="predicted"/>
<reference evidence="8" key="1">
    <citation type="submission" date="2016-10" db="EMBL/GenBank/DDBJ databases">
        <authorList>
            <person name="Varghese N."/>
            <person name="Submissions S."/>
        </authorList>
    </citation>
    <scope>NUCLEOTIDE SEQUENCE [LARGE SCALE GENOMIC DNA]</scope>
    <source>
        <strain evidence="8">CGMCC 4.5579</strain>
    </source>
</reference>
<feature type="DNA-binding region" description="H-T-H motif" evidence="4">
    <location>
        <begin position="43"/>
        <end position="62"/>
    </location>
</feature>